<dbReference type="EMBL" id="BAABHC010000016">
    <property type="protein sequence ID" value="GAA4438277.1"/>
    <property type="molecule type" value="Genomic_DNA"/>
</dbReference>
<keyword evidence="1" id="KW-0812">Transmembrane</keyword>
<dbReference type="RefSeq" id="WP_345160680.1">
    <property type="nucleotide sequence ID" value="NZ_BAABHC010000016.1"/>
</dbReference>
<feature type="transmembrane region" description="Helical" evidence="1">
    <location>
        <begin position="352"/>
        <end position="373"/>
    </location>
</feature>
<dbReference type="Proteomes" id="UP001500552">
    <property type="component" value="Unassembled WGS sequence"/>
</dbReference>
<accession>A0ABP8LZ15</accession>
<keyword evidence="1" id="KW-0472">Membrane</keyword>
<proteinExistence type="predicted"/>
<evidence type="ECO:0000256" key="1">
    <source>
        <dbReference type="SAM" id="Phobius"/>
    </source>
</evidence>
<comment type="caution">
    <text evidence="2">The sequence shown here is derived from an EMBL/GenBank/DDBJ whole genome shotgun (WGS) entry which is preliminary data.</text>
</comment>
<keyword evidence="1" id="KW-1133">Transmembrane helix</keyword>
<feature type="transmembrane region" description="Helical" evidence="1">
    <location>
        <begin position="31"/>
        <end position="48"/>
    </location>
</feature>
<gene>
    <name evidence="2" type="ORF">GCM10023188_33490</name>
</gene>
<sequence length="451" mass="50858">MVKSNTASYISLAVSALAYMALAYATPRTGFTQLLVLYAVVFACYLYVVSQRFPIGQGIAAGVLFRMLFLLAVPALSDDYFRFLWDGHLLAAGQNPYLHLPDFYMGANAPHVAGITQGLYRQLNSQEYYSIYPPVMQAVFWLSVKLSSGNPMSAIIIMRVVLLLADMGSIFLLLRLLRKMGLPDKNVLLYALNPLVVLELAGNLHFEALMIFFLLLCLHQLFYQRLVVSGVALGLAIGTKLLPLMFLPFLLRRLGWRRFLLFGGVVLLAVAAVFYPFISTEVIQNLSRSLDLYFRKFEFNASVYYLLRWLGFELGGFNIILYLGPLLSLVTLGIVVTLASSRKLGSIRRLSGYMAAALTVYLFLSTTVHPWYITTLVALTATSHFRYAVTWSGVSILSYAAYRTSTYTEDMLLIALEYTLVFLWLVVELYLYRQRRHHANLVEPVEKVNTP</sequence>
<feature type="transmembrane region" description="Helical" evidence="1">
    <location>
        <begin position="319"/>
        <end position="340"/>
    </location>
</feature>
<dbReference type="Pfam" id="PF26314">
    <property type="entry name" value="MptA_B_family"/>
    <property type="match status" value="1"/>
</dbReference>
<feature type="transmembrane region" description="Helical" evidence="1">
    <location>
        <begin position="195"/>
        <end position="216"/>
    </location>
</feature>
<evidence type="ECO:0000313" key="2">
    <source>
        <dbReference type="EMBL" id="GAA4438277.1"/>
    </source>
</evidence>
<feature type="transmembrane region" description="Helical" evidence="1">
    <location>
        <begin position="152"/>
        <end position="174"/>
    </location>
</feature>
<keyword evidence="3" id="KW-1185">Reference proteome</keyword>
<name>A0ABP8LZ15_9BACT</name>
<feature type="transmembrane region" description="Helical" evidence="1">
    <location>
        <begin position="259"/>
        <end position="278"/>
    </location>
</feature>
<feature type="transmembrane region" description="Helical" evidence="1">
    <location>
        <begin position="55"/>
        <end position="76"/>
    </location>
</feature>
<feature type="transmembrane region" description="Helical" evidence="1">
    <location>
        <begin position="411"/>
        <end position="432"/>
    </location>
</feature>
<reference evidence="3" key="1">
    <citation type="journal article" date="2019" name="Int. J. Syst. Evol. Microbiol.">
        <title>The Global Catalogue of Microorganisms (GCM) 10K type strain sequencing project: providing services to taxonomists for standard genome sequencing and annotation.</title>
        <authorList>
            <consortium name="The Broad Institute Genomics Platform"/>
            <consortium name="The Broad Institute Genome Sequencing Center for Infectious Disease"/>
            <person name="Wu L."/>
            <person name="Ma J."/>
        </authorList>
    </citation>
    <scope>NUCLEOTIDE SEQUENCE [LARGE SCALE GENOMIC DNA]</scope>
    <source>
        <strain evidence="3">JCM 17926</strain>
    </source>
</reference>
<feature type="transmembrane region" description="Helical" evidence="1">
    <location>
        <begin position="222"/>
        <end position="247"/>
    </location>
</feature>
<protein>
    <submittedName>
        <fullName evidence="2">DUF2029 domain-containing protein</fullName>
    </submittedName>
</protein>
<feature type="transmembrane region" description="Helical" evidence="1">
    <location>
        <begin position="7"/>
        <end position="25"/>
    </location>
</feature>
<organism evidence="2 3">
    <name type="scientific">Pontibacter saemangeumensis</name>
    <dbReference type="NCBI Taxonomy" id="1084525"/>
    <lineage>
        <taxon>Bacteria</taxon>
        <taxon>Pseudomonadati</taxon>
        <taxon>Bacteroidota</taxon>
        <taxon>Cytophagia</taxon>
        <taxon>Cytophagales</taxon>
        <taxon>Hymenobacteraceae</taxon>
        <taxon>Pontibacter</taxon>
    </lineage>
</organism>
<evidence type="ECO:0000313" key="3">
    <source>
        <dbReference type="Proteomes" id="UP001500552"/>
    </source>
</evidence>